<dbReference type="Proteomes" id="UP000596660">
    <property type="component" value="Unplaced"/>
</dbReference>
<protein>
    <recommendedName>
        <fullName evidence="4">UBN2 domain-containing protein</fullName>
    </recommendedName>
</protein>
<evidence type="ECO:0000256" key="1">
    <source>
        <dbReference type="SAM" id="MobiDB-lite"/>
    </source>
</evidence>
<keyword evidence="3" id="KW-1185">Reference proteome</keyword>
<evidence type="ECO:0000313" key="2">
    <source>
        <dbReference type="EnsemblPlants" id="AUR62026138-RA:cds"/>
    </source>
</evidence>
<proteinExistence type="predicted"/>
<dbReference type="PANTHER" id="PTHR35317:SF35">
    <property type="entry name" value="DUF4219 DOMAIN-CONTAINING PROTEIN"/>
    <property type="match status" value="1"/>
</dbReference>
<evidence type="ECO:0000313" key="3">
    <source>
        <dbReference type="Proteomes" id="UP000596660"/>
    </source>
</evidence>
<name>A0A803MAM1_CHEQI</name>
<dbReference type="PANTHER" id="PTHR35317">
    <property type="entry name" value="OS04G0629600 PROTEIN"/>
    <property type="match status" value="1"/>
</dbReference>
<organism evidence="2 3">
    <name type="scientific">Chenopodium quinoa</name>
    <name type="common">Quinoa</name>
    <dbReference type="NCBI Taxonomy" id="63459"/>
    <lineage>
        <taxon>Eukaryota</taxon>
        <taxon>Viridiplantae</taxon>
        <taxon>Streptophyta</taxon>
        <taxon>Embryophyta</taxon>
        <taxon>Tracheophyta</taxon>
        <taxon>Spermatophyta</taxon>
        <taxon>Magnoliopsida</taxon>
        <taxon>eudicotyledons</taxon>
        <taxon>Gunneridae</taxon>
        <taxon>Pentapetalae</taxon>
        <taxon>Caryophyllales</taxon>
        <taxon>Chenopodiaceae</taxon>
        <taxon>Chenopodioideae</taxon>
        <taxon>Atripliceae</taxon>
        <taxon>Chenopodium</taxon>
    </lineage>
</organism>
<sequence>MKTMFKSQELWDLVENGYDEPNPAPAIPDAQLKENRKKDAKALFFIQSALDDDIFPRITAATSAHEAWETLKQEYLGDQRVIKVRLQTLRSDFAKLAMGEKEHVQNYLSRVIEIVSQMRSYGEKISNETIVSKVLRSLNDDWNNVVPAIEESKDLSSFTFDELMGSLLAHESRMKKSATKVEEKAFQVKGESSFKGKSENSGNHGRGRGGFRGGRGRGRGGYHGNGRGTGHFNDSRQHKTQILCHYCKKQGHKEVDCWTKQKNEQPQANFSEKAEDESRLFMAHSHISSSNHDVWFLDSGCSNHMSGARSLFKELDE</sequence>
<feature type="region of interest" description="Disordered" evidence="1">
    <location>
        <begin position="185"/>
        <end position="234"/>
    </location>
</feature>
<feature type="compositionally biased region" description="Basic residues" evidence="1">
    <location>
        <begin position="205"/>
        <end position="220"/>
    </location>
</feature>
<feature type="compositionally biased region" description="Basic and acidic residues" evidence="1">
    <location>
        <begin position="185"/>
        <end position="198"/>
    </location>
</feature>
<dbReference type="OMA" id="FENMMFR"/>
<dbReference type="EnsemblPlants" id="AUR62026138-RA">
    <property type="protein sequence ID" value="AUR62026138-RA:cds"/>
    <property type="gene ID" value="AUR62026138"/>
</dbReference>
<reference evidence="2" key="1">
    <citation type="journal article" date="2017" name="Nature">
        <title>The genome of Chenopodium quinoa.</title>
        <authorList>
            <person name="Jarvis D.E."/>
            <person name="Ho Y.S."/>
            <person name="Lightfoot D.J."/>
            <person name="Schmoeckel S.M."/>
            <person name="Li B."/>
            <person name="Borm T.J.A."/>
            <person name="Ohyanagi H."/>
            <person name="Mineta K."/>
            <person name="Michell C.T."/>
            <person name="Saber N."/>
            <person name="Kharbatia N.M."/>
            <person name="Rupper R.R."/>
            <person name="Sharp A.R."/>
            <person name="Dally N."/>
            <person name="Boughton B.A."/>
            <person name="Woo Y.H."/>
            <person name="Gao G."/>
            <person name="Schijlen E.G.W.M."/>
            <person name="Guo X."/>
            <person name="Momin A.A."/>
            <person name="Negrao S."/>
            <person name="Al-Babili S."/>
            <person name="Gehring C."/>
            <person name="Roessner U."/>
            <person name="Jung C."/>
            <person name="Murphy K."/>
            <person name="Arold S.T."/>
            <person name="Gojobori T."/>
            <person name="van der Linden C.G."/>
            <person name="van Loo E.N."/>
            <person name="Jellen E.N."/>
            <person name="Maughan P.J."/>
            <person name="Tester M."/>
        </authorList>
    </citation>
    <scope>NUCLEOTIDE SEQUENCE [LARGE SCALE GENOMIC DNA]</scope>
    <source>
        <strain evidence="2">cv. PI 614886</strain>
    </source>
</reference>
<reference evidence="2" key="2">
    <citation type="submission" date="2021-03" db="UniProtKB">
        <authorList>
            <consortium name="EnsemblPlants"/>
        </authorList>
    </citation>
    <scope>IDENTIFICATION</scope>
</reference>
<accession>A0A803MAM1</accession>
<evidence type="ECO:0008006" key="4">
    <source>
        <dbReference type="Google" id="ProtNLM"/>
    </source>
</evidence>
<dbReference type="Gramene" id="AUR62026138-RA">
    <property type="protein sequence ID" value="AUR62026138-RA:cds"/>
    <property type="gene ID" value="AUR62026138"/>
</dbReference>
<dbReference type="AlphaFoldDB" id="A0A803MAM1"/>
<dbReference type="Pfam" id="PF14223">
    <property type="entry name" value="Retrotran_gag_2"/>
    <property type="match status" value="1"/>
</dbReference>